<dbReference type="CDD" id="cd14014">
    <property type="entry name" value="STKc_PknB_like"/>
    <property type="match status" value="1"/>
</dbReference>
<dbReference type="InterPro" id="IPR005467">
    <property type="entry name" value="His_kinase_dom"/>
</dbReference>
<dbReference type="InterPro" id="IPR003594">
    <property type="entry name" value="HATPase_dom"/>
</dbReference>
<dbReference type="SUPFAM" id="SSF55781">
    <property type="entry name" value="GAF domain-like"/>
    <property type="match status" value="1"/>
</dbReference>
<dbReference type="SUPFAM" id="SSF55785">
    <property type="entry name" value="PYP-like sensor domain (PAS domain)"/>
    <property type="match status" value="2"/>
</dbReference>
<evidence type="ECO:0000259" key="21">
    <source>
        <dbReference type="PROSITE" id="PS50113"/>
    </source>
</evidence>
<evidence type="ECO:0000256" key="5">
    <source>
        <dbReference type="ARBA" id="ARBA00022553"/>
    </source>
</evidence>
<evidence type="ECO:0000256" key="3">
    <source>
        <dbReference type="ARBA" id="ARBA00006402"/>
    </source>
</evidence>
<proteinExistence type="inferred from homology"/>
<dbReference type="InterPro" id="IPR011009">
    <property type="entry name" value="Kinase-like_dom_sf"/>
</dbReference>
<dbReference type="SMART" id="SM00091">
    <property type="entry name" value="PAS"/>
    <property type="match status" value="2"/>
</dbReference>
<dbReference type="Pfam" id="PF02518">
    <property type="entry name" value="HATPase_c"/>
    <property type="match status" value="1"/>
</dbReference>
<dbReference type="PANTHER" id="PTHR43642">
    <property type="entry name" value="HYBRID SIGNAL TRANSDUCTION HISTIDINE KINASE G"/>
    <property type="match status" value="1"/>
</dbReference>
<dbReference type="Pfam" id="PF00512">
    <property type="entry name" value="HisKA"/>
    <property type="match status" value="1"/>
</dbReference>
<dbReference type="RefSeq" id="WP_354635413.1">
    <property type="nucleotide sequence ID" value="NZ_CP159837.1"/>
</dbReference>
<keyword evidence="7" id="KW-0547">Nucleotide-binding</keyword>
<dbReference type="InterPro" id="IPR000700">
    <property type="entry name" value="PAS-assoc_C"/>
</dbReference>
<evidence type="ECO:0000256" key="10">
    <source>
        <dbReference type="ARBA" id="ARBA00023012"/>
    </source>
</evidence>
<dbReference type="Gene3D" id="3.30.450.20">
    <property type="entry name" value="PAS domain"/>
    <property type="match status" value="2"/>
</dbReference>
<evidence type="ECO:0000256" key="1">
    <source>
        <dbReference type="ARBA" id="ARBA00000085"/>
    </source>
</evidence>
<feature type="domain" description="PAC" evidence="21">
    <location>
        <begin position="1786"/>
        <end position="1838"/>
    </location>
</feature>
<dbReference type="Pfam" id="PF13191">
    <property type="entry name" value="AAA_16"/>
    <property type="match status" value="1"/>
</dbReference>
<evidence type="ECO:0000259" key="20">
    <source>
        <dbReference type="PROSITE" id="PS50112"/>
    </source>
</evidence>
<evidence type="ECO:0000256" key="14">
    <source>
        <dbReference type="PROSITE-ProRule" id="PRU00169"/>
    </source>
</evidence>
<dbReference type="GO" id="GO:0006355">
    <property type="term" value="P:regulation of DNA-templated transcription"/>
    <property type="evidence" value="ECO:0007669"/>
    <property type="project" value="InterPro"/>
</dbReference>
<dbReference type="Gene3D" id="3.30.565.10">
    <property type="entry name" value="Histidine kinase-like ATPase, C-terminal domain"/>
    <property type="match status" value="1"/>
</dbReference>
<dbReference type="SUPFAM" id="SSF55874">
    <property type="entry name" value="ATPase domain of HSP90 chaperone/DNA topoisomerase II/histidine kinase"/>
    <property type="match status" value="1"/>
</dbReference>
<dbReference type="SMART" id="SM00388">
    <property type="entry name" value="HisKA"/>
    <property type="match status" value="1"/>
</dbReference>
<feature type="modified residue" description="4-aspartylphosphate" evidence="14">
    <location>
        <position position="2157"/>
    </location>
</feature>
<dbReference type="CDD" id="cd16922">
    <property type="entry name" value="HATPase_EvgS-ArcB-TorS-like"/>
    <property type="match status" value="1"/>
</dbReference>
<dbReference type="InterPro" id="IPR004358">
    <property type="entry name" value="Sig_transdc_His_kin-like_C"/>
</dbReference>
<evidence type="ECO:0000256" key="6">
    <source>
        <dbReference type="ARBA" id="ARBA00022679"/>
    </source>
</evidence>
<evidence type="ECO:0000259" key="19">
    <source>
        <dbReference type="PROSITE" id="PS50110"/>
    </source>
</evidence>
<comment type="similarity">
    <text evidence="3">In the N-terminal section; belongs to the phytochrome family.</text>
</comment>
<dbReference type="GO" id="GO:0005524">
    <property type="term" value="F:ATP binding"/>
    <property type="evidence" value="ECO:0007669"/>
    <property type="project" value="UniProtKB-KW"/>
</dbReference>
<dbReference type="SUPFAM" id="SSF56112">
    <property type="entry name" value="Protein kinase-like (PK-like)"/>
    <property type="match status" value="1"/>
</dbReference>
<dbReference type="FunFam" id="1.10.287.130:FF:000038">
    <property type="entry name" value="Sensory transduction histidine kinase"/>
    <property type="match status" value="1"/>
</dbReference>
<dbReference type="Gene3D" id="3.40.50.2300">
    <property type="match status" value="1"/>
</dbReference>
<dbReference type="CDD" id="cd00082">
    <property type="entry name" value="HisKA"/>
    <property type="match status" value="1"/>
</dbReference>
<evidence type="ECO:0000256" key="15">
    <source>
        <dbReference type="SAM" id="Coils"/>
    </source>
</evidence>
<dbReference type="PROSITE" id="PS50113">
    <property type="entry name" value="PAC"/>
    <property type="match status" value="1"/>
</dbReference>
<dbReference type="SMART" id="SM00086">
    <property type="entry name" value="PAC"/>
    <property type="match status" value="2"/>
</dbReference>
<feature type="domain" description="PAS" evidence="20">
    <location>
        <begin position="1713"/>
        <end position="1783"/>
    </location>
</feature>
<evidence type="ECO:0000256" key="8">
    <source>
        <dbReference type="ARBA" id="ARBA00022777"/>
    </source>
</evidence>
<dbReference type="GO" id="GO:0000155">
    <property type="term" value="F:phosphorelay sensor kinase activity"/>
    <property type="evidence" value="ECO:0007669"/>
    <property type="project" value="InterPro"/>
</dbReference>
<dbReference type="InterPro" id="IPR000014">
    <property type="entry name" value="PAS"/>
</dbReference>
<evidence type="ECO:0000256" key="16">
    <source>
        <dbReference type="SAM" id="Phobius"/>
    </source>
</evidence>
<dbReference type="PROSITE" id="PS50011">
    <property type="entry name" value="PROTEIN_KINASE_DOM"/>
    <property type="match status" value="1"/>
</dbReference>
<dbReference type="InterPro" id="IPR036097">
    <property type="entry name" value="HisK_dim/P_sf"/>
</dbReference>
<dbReference type="Pfam" id="PF00072">
    <property type="entry name" value="Response_reg"/>
    <property type="match status" value="1"/>
</dbReference>
<dbReference type="EC" id="2.7.13.3" evidence="4"/>
<dbReference type="InterPro" id="IPR000719">
    <property type="entry name" value="Prot_kinase_dom"/>
</dbReference>
<sequence>MPAIAGYKILQTIHESPNSRVYRGLRESDNQPVILKVLKEDYPTPEKIRKYKLEYLITHNLNLQRVVKSYSLETYHNTLMIVFEDFGGKSLKSLMSHRRFTLEEFLEIAIASADSLAEIHAANIIHKDVNPSNLVYNPETKVLKLIDFGIAVDFAKDSHLLETPQILEGTLSYMSPEQTGRMNRILDYRTDFYSLGVTFYELLTHQLPFKGADAMELVHCHLAKQPQPPHLIIPNNGEKQLDKFEPIPRAISDLVMKLLAKTAEERYQSAWGLKADLEFCLSQLRSTRVISQFPLGSQDISDKFLIPNKLYGRSKEIAQLLAAFEQIAGRGKTPKSSATLGNVSPVSPVSPGFFYQKARMITVTGVPGIGKSSLVAEIYKPITRKKGYFICGKFDQYQRNIPYSGVIQAFQELIRQLLTESEEQLNEWRTKTLKVLGANAQLILEVIPEFKRIIGCESVGSFLPAMQAENRLNLLFQNLIQVFANAAHPLVIFLDNLQWIDSASLKLLKLLMSGCLDFVLFIGAYRDNEVSHSHPLMLTLSELEHQGAIISSISLSPLKLKEINQLISETVKQPLEVTKYLAQVVQNKTGGNPFFVNEFLKALAADQLIYFDYQRGSWHWEINQISVREITDNVVELMASKIQKLPDSSQESLKLAACIGNHFDLGTLAMLSGKSLKQTTVNLQAAVQEGLIVPLSDRDGFLPETSLGNLSASQPLHLSQTKSIAYKFVHDRIQQAAYFLMPMKEKQAVHWQVGQFLYQNTPESDREAKIFEIVNQLNAGSEQIKYQGDRDRLAELNLTAGIKAKTAAAYELALNYLTIGITLLGVRSWQTQYELTLFLHVEAAEAAYLSGHLPQMYKFSLVVLQSAKNILDKAKVYEIKIQAYQAQNQLKEAVHTALPVLQLLGITFPSVPANSTTTAVPLHKIWFGVYQIQWAMFCKKIEDLIHLPTMTDPIHLAAIRILSTVATASYIAVPELFPLIIFKMVNLSLEYGNSPESAFAYAGYGLILSGFLGQINAGYQFGQLALNLLSKVEDRQIKAKVVQTVSIWIFPWKRHIRETLQSVRQLYLMGRETGDLEWAKYAAHTGYYSYFSSQEELTVLEQEMAGYSQILYQLNQINSFYGSELFRQGILNLMGEAANPCVLIGEAYNELKMLPVHQQAQDQTILHYFYLNKLILCYLFGNYHEARQNAKLAKKYVAGVVGTIALPVFYFYDSLIYLSQINPASQFQKRRQMQEIYRNQKQMKKWAKFAPMNYLAKFYLVEAERYRAKGQEAKAMDFYEKAIAAAKKYEYLHEEALANELAAKFYADKQQINIARTYLQNARYCYVKWGAKAKAKQLEETYPELLPYRADLRRLSATNHHGMTSLTSTETRMASALDLTTVVKASQALSGEIVLDKLLAKLITIVLENAGAQKGFLILEQNGELVIEAAGGVEDSEVSVRRSHPVEKTNLLPKSIINYVARTHEYVVFNDATKEIDSPFCKIQNPDESYILLHQPKSVLCVPIIGQGKFIGILYLENNLTPGAFTPDRLLVLRLLCSQAAISLENARLYEAEEVYSRTLEAKVQERTEELEEQIRVRAQTEAALRLSEEKFSKAFRSSPNPIVITTLAAGKFIEVNDSFLTLTGYSKQEVINQMSHHLNIWQNPQDEISIMQMLTTADSVHNQEFAWGLKSGEIRTVLLSAELINLGGEECILYLVNDITERKQAEEAIAANERKYRNLVETSQDMIWSVDAAGQFTFVNQAVKQIYGYDPEEMSQQKFTDYADPKHQYQDRQMLQEILAGESVFHYETVHRSKQGQPIYLMVNAIGVRNWQGRVVGITGTASDITYLKQAEEALRQSESQLKKAKEAADAANQAKSTFLAKMSHELRTPLNAILGFTQLMSRDHRLTPEQQEYLNIINYSGEHLLELINDVLDMSKIEAGHLELNPTSFDLFRLLNSIFEMLQLKATGKGLKFIFHCDPNVPQYVQTDESKLRQVLINLLGNAIKFTEQGMVQLSVTMVQNYEDKLHFQVQDSGPGIEPDETDDLFEPFVQTKTGRKSIEGTGLGLSISRQFVRLMGGDILVSSCLDGGTLFSFEITIRLAVAGSVKAKIPPAKIVGLAPNQPEYRILVVEDQTANRVMLTELLRSIGFQVGEAMNGIEAIALWRSWQPHLIWMDIRMPEMDGLEATQQIRQLQDPSEDPVVIIALTASIFEEEHQQILAIGCNDWVRKPFRQEVILAKIAEYLGVRYIYETKNTHHDTLTHQLSSKNRLLHTDELNADHLKAMSPQWRSQLQEAALCARDQRLFRLIDQIPPEHSPLANVLVDLVNNFRYDKIMDLIQRWPHE</sequence>
<evidence type="ECO:0000256" key="13">
    <source>
        <dbReference type="ARBA" id="ARBA00074306"/>
    </source>
</evidence>
<keyword evidence="15" id="KW-0175">Coiled coil</keyword>
<dbReference type="InterPro" id="IPR013767">
    <property type="entry name" value="PAS_fold"/>
</dbReference>
<keyword evidence="16" id="KW-1133">Transmembrane helix</keyword>
<feature type="transmembrane region" description="Helical" evidence="16">
    <location>
        <begin position="1165"/>
        <end position="1184"/>
    </location>
</feature>
<evidence type="ECO:0000256" key="11">
    <source>
        <dbReference type="ARBA" id="ARBA00023136"/>
    </source>
</evidence>
<evidence type="ECO:0000256" key="12">
    <source>
        <dbReference type="ARBA" id="ARBA00023306"/>
    </source>
</evidence>
<dbReference type="CDD" id="cd00130">
    <property type="entry name" value="PAS"/>
    <property type="match status" value="2"/>
</dbReference>
<feature type="domain" description="Protein kinase" evidence="17">
    <location>
        <begin position="7"/>
        <end position="279"/>
    </location>
</feature>
<dbReference type="InterPro" id="IPR041664">
    <property type="entry name" value="AAA_16"/>
</dbReference>
<feature type="transmembrane region" description="Helical" evidence="16">
    <location>
        <begin position="1196"/>
        <end position="1218"/>
    </location>
</feature>
<dbReference type="InterPro" id="IPR003661">
    <property type="entry name" value="HisK_dim/P_dom"/>
</dbReference>
<dbReference type="Gene3D" id="3.40.50.300">
    <property type="entry name" value="P-loop containing nucleotide triphosphate hydrolases"/>
    <property type="match status" value="1"/>
</dbReference>
<evidence type="ECO:0000259" key="17">
    <source>
        <dbReference type="PROSITE" id="PS50011"/>
    </source>
</evidence>
<dbReference type="InterPro" id="IPR011006">
    <property type="entry name" value="CheY-like_superfamily"/>
</dbReference>
<dbReference type="Gene3D" id="3.30.200.20">
    <property type="entry name" value="Phosphorylase Kinase, domain 1"/>
    <property type="match status" value="1"/>
</dbReference>
<dbReference type="InterPro" id="IPR027417">
    <property type="entry name" value="P-loop_NTPase"/>
</dbReference>
<dbReference type="Gene3D" id="1.10.287.130">
    <property type="match status" value="1"/>
</dbReference>
<dbReference type="PROSITE" id="PS50110">
    <property type="entry name" value="RESPONSE_REGULATORY"/>
    <property type="match status" value="1"/>
</dbReference>
<evidence type="ECO:0000313" key="22">
    <source>
        <dbReference type="EMBL" id="XCM37162.1"/>
    </source>
</evidence>
<dbReference type="NCBIfam" id="TIGR00229">
    <property type="entry name" value="sensory_box"/>
    <property type="match status" value="2"/>
</dbReference>
<dbReference type="GO" id="GO:0016020">
    <property type="term" value="C:membrane"/>
    <property type="evidence" value="ECO:0007669"/>
    <property type="project" value="UniProtKB-SubCell"/>
</dbReference>
<gene>
    <name evidence="22" type="ORF">ABWT76_005977</name>
</gene>
<keyword evidence="5 14" id="KW-0597">Phosphoprotein</keyword>
<dbReference type="Gene3D" id="1.10.510.10">
    <property type="entry name" value="Transferase(Phosphotransferase) domain 1"/>
    <property type="match status" value="1"/>
</dbReference>
<dbReference type="SMART" id="SM00448">
    <property type="entry name" value="REC"/>
    <property type="match status" value="1"/>
</dbReference>
<evidence type="ECO:0000256" key="7">
    <source>
        <dbReference type="ARBA" id="ARBA00022741"/>
    </source>
</evidence>
<feature type="domain" description="Histidine kinase" evidence="18">
    <location>
        <begin position="1863"/>
        <end position="2082"/>
    </location>
</feature>
<dbReference type="PRINTS" id="PR00344">
    <property type="entry name" value="BCTRLSENSOR"/>
</dbReference>
<dbReference type="SUPFAM" id="SSF52540">
    <property type="entry name" value="P-loop containing nucleoside triphosphate hydrolases"/>
    <property type="match status" value="1"/>
</dbReference>
<keyword evidence="10" id="KW-0902">Two-component regulatory system</keyword>
<keyword evidence="8" id="KW-0418">Kinase</keyword>
<evidence type="ECO:0000256" key="2">
    <source>
        <dbReference type="ARBA" id="ARBA00004370"/>
    </source>
</evidence>
<keyword evidence="11 16" id="KW-0472">Membrane</keyword>
<dbReference type="Pfam" id="PF00989">
    <property type="entry name" value="PAS"/>
    <property type="match status" value="2"/>
</dbReference>
<reference evidence="22" key="1">
    <citation type="submission" date="2024-07" db="EMBL/GenBank/DDBJ databases">
        <authorList>
            <person name="Kim Y.J."/>
            <person name="Jeong J.Y."/>
        </authorList>
    </citation>
    <scope>NUCLEOTIDE SEQUENCE</scope>
    <source>
        <strain evidence="22">GIHE-MW2</strain>
    </source>
</reference>
<evidence type="ECO:0000256" key="9">
    <source>
        <dbReference type="ARBA" id="ARBA00022840"/>
    </source>
</evidence>
<dbReference type="EMBL" id="CP159837">
    <property type="protein sequence ID" value="XCM37162.1"/>
    <property type="molecule type" value="Genomic_DNA"/>
</dbReference>
<dbReference type="Gene3D" id="3.30.450.40">
    <property type="match status" value="1"/>
</dbReference>
<dbReference type="Pfam" id="PF00069">
    <property type="entry name" value="Pkinase"/>
    <property type="match status" value="1"/>
</dbReference>
<keyword evidence="16" id="KW-0812">Transmembrane</keyword>
<dbReference type="PROSITE" id="PS50112">
    <property type="entry name" value="PAS"/>
    <property type="match status" value="2"/>
</dbReference>
<protein>
    <recommendedName>
        <fullName evidence="13">Circadian input-output histidine kinase CikA</fullName>
        <ecNumber evidence="4">2.7.13.3</ecNumber>
    </recommendedName>
</protein>
<name>A0AAU8JD87_9CYAN</name>
<organism evidence="22">
    <name type="scientific">Planktothricoides raciborskii GIHE-MW2</name>
    <dbReference type="NCBI Taxonomy" id="2792601"/>
    <lineage>
        <taxon>Bacteria</taxon>
        <taxon>Bacillati</taxon>
        <taxon>Cyanobacteriota</taxon>
        <taxon>Cyanophyceae</taxon>
        <taxon>Oscillatoriophycideae</taxon>
        <taxon>Oscillatoriales</taxon>
        <taxon>Oscillatoriaceae</taxon>
        <taxon>Planktothricoides</taxon>
    </lineage>
</organism>
<feature type="domain" description="Response regulatory" evidence="19">
    <location>
        <begin position="2108"/>
        <end position="2226"/>
    </location>
</feature>
<dbReference type="InterPro" id="IPR001789">
    <property type="entry name" value="Sig_transdc_resp-reg_receiver"/>
</dbReference>
<dbReference type="PANTHER" id="PTHR43642:SF1">
    <property type="entry name" value="HYBRID SIGNAL TRANSDUCTION HISTIDINE KINASE G"/>
    <property type="match status" value="1"/>
</dbReference>
<dbReference type="InterPro" id="IPR036890">
    <property type="entry name" value="HATPase_C_sf"/>
</dbReference>
<dbReference type="PROSITE" id="PS50109">
    <property type="entry name" value="HIS_KIN"/>
    <property type="match status" value="1"/>
</dbReference>
<keyword evidence="12" id="KW-0131">Cell cycle</keyword>
<feature type="domain" description="PAS" evidence="20">
    <location>
        <begin position="1588"/>
        <end position="1664"/>
    </location>
</feature>
<evidence type="ECO:0000256" key="4">
    <source>
        <dbReference type="ARBA" id="ARBA00012438"/>
    </source>
</evidence>
<dbReference type="FunFam" id="3.30.565.10:FF:000010">
    <property type="entry name" value="Sensor histidine kinase RcsC"/>
    <property type="match status" value="1"/>
</dbReference>
<dbReference type="Pfam" id="PF01590">
    <property type="entry name" value="GAF"/>
    <property type="match status" value="1"/>
</dbReference>
<evidence type="ECO:0000259" key="18">
    <source>
        <dbReference type="PROSITE" id="PS50109"/>
    </source>
</evidence>
<keyword evidence="6" id="KW-0808">Transferase</keyword>
<dbReference type="SMART" id="SM00387">
    <property type="entry name" value="HATPase_c"/>
    <property type="match status" value="1"/>
</dbReference>
<dbReference type="SUPFAM" id="SSF52172">
    <property type="entry name" value="CheY-like"/>
    <property type="match status" value="1"/>
</dbReference>
<dbReference type="SMART" id="SM00065">
    <property type="entry name" value="GAF"/>
    <property type="match status" value="1"/>
</dbReference>
<dbReference type="InterPro" id="IPR001610">
    <property type="entry name" value="PAC"/>
</dbReference>
<dbReference type="CDD" id="cd17546">
    <property type="entry name" value="REC_hyHK_CKI1_RcsC-like"/>
    <property type="match status" value="1"/>
</dbReference>
<dbReference type="SUPFAM" id="SSF47384">
    <property type="entry name" value="Homodimeric domain of signal transducing histidine kinase"/>
    <property type="match status" value="1"/>
</dbReference>
<dbReference type="InterPro" id="IPR053159">
    <property type="entry name" value="Hybrid_Histidine_Kinase"/>
</dbReference>
<feature type="coiled-coil region" evidence="15">
    <location>
        <begin position="1829"/>
        <end position="1856"/>
    </location>
</feature>
<dbReference type="InterPro" id="IPR029016">
    <property type="entry name" value="GAF-like_dom_sf"/>
</dbReference>
<dbReference type="InterPro" id="IPR035965">
    <property type="entry name" value="PAS-like_dom_sf"/>
</dbReference>
<keyword evidence="9" id="KW-0067">ATP-binding</keyword>
<comment type="subcellular location">
    <subcellularLocation>
        <location evidence="2">Membrane</location>
    </subcellularLocation>
</comment>
<accession>A0AAU8JD87</accession>
<dbReference type="InterPro" id="IPR003018">
    <property type="entry name" value="GAF"/>
</dbReference>
<comment type="catalytic activity">
    <reaction evidence="1">
        <text>ATP + protein L-histidine = ADP + protein N-phospho-L-histidine.</text>
        <dbReference type="EC" id="2.7.13.3"/>
    </reaction>
</comment>